<dbReference type="Pfam" id="PF07883">
    <property type="entry name" value="Cupin_2"/>
    <property type="match status" value="1"/>
</dbReference>
<dbReference type="RefSeq" id="WP_188975067.1">
    <property type="nucleotide sequence ID" value="NZ_BMPG01000001.1"/>
</dbReference>
<dbReference type="Proteomes" id="UP000607197">
    <property type="component" value="Unassembled WGS sequence"/>
</dbReference>
<dbReference type="EMBL" id="BMPG01000001">
    <property type="protein sequence ID" value="GGL47931.1"/>
    <property type="molecule type" value="Genomic_DNA"/>
</dbReference>
<organism evidence="3 4">
    <name type="scientific">Halocalculus aciditolerans</name>
    <dbReference type="NCBI Taxonomy" id="1383812"/>
    <lineage>
        <taxon>Archaea</taxon>
        <taxon>Methanobacteriati</taxon>
        <taxon>Methanobacteriota</taxon>
        <taxon>Stenosarchaea group</taxon>
        <taxon>Halobacteria</taxon>
        <taxon>Halobacteriales</taxon>
        <taxon>Halobacteriaceae</taxon>
        <taxon>Halocalculus</taxon>
    </lineage>
</organism>
<sequence length="124" mass="13369">MGYHTIDPADLEPTPDRPCDQRSITDAAGLENFALNVYTADPGESIPLAYHVHDEQEEAFYVVSGTLTVETPDGEFDVDEGEIFVAEPQSPHFAFVPEDAHGPAKAVAVGAPNVDDVAPYDPEE</sequence>
<dbReference type="OrthoDB" id="192542at2157"/>
<dbReference type="Gene3D" id="2.60.120.10">
    <property type="entry name" value="Jelly Rolls"/>
    <property type="match status" value="1"/>
</dbReference>
<feature type="domain" description="Cupin type-2" evidence="2">
    <location>
        <begin position="38"/>
        <end position="106"/>
    </location>
</feature>
<dbReference type="SUPFAM" id="SSF51182">
    <property type="entry name" value="RmlC-like cupins"/>
    <property type="match status" value="1"/>
</dbReference>
<protein>
    <recommendedName>
        <fullName evidence="2">Cupin type-2 domain-containing protein</fullName>
    </recommendedName>
</protein>
<reference evidence="3" key="1">
    <citation type="journal article" date="2014" name="Int. J. Syst. Evol. Microbiol.">
        <title>Complete genome sequence of Corynebacterium casei LMG S-19264T (=DSM 44701T), isolated from a smear-ripened cheese.</title>
        <authorList>
            <consortium name="US DOE Joint Genome Institute (JGI-PGF)"/>
            <person name="Walter F."/>
            <person name="Albersmeier A."/>
            <person name="Kalinowski J."/>
            <person name="Ruckert C."/>
        </authorList>
    </citation>
    <scope>NUCLEOTIDE SEQUENCE</scope>
    <source>
        <strain evidence="3">JCM 19596</strain>
    </source>
</reference>
<dbReference type="InterPro" id="IPR011051">
    <property type="entry name" value="RmlC_Cupin_sf"/>
</dbReference>
<feature type="region of interest" description="Disordered" evidence="1">
    <location>
        <begin position="1"/>
        <end position="22"/>
    </location>
</feature>
<name>A0A830FFF0_9EURY</name>
<evidence type="ECO:0000313" key="3">
    <source>
        <dbReference type="EMBL" id="GGL47931.1"/>
    </source>
</evidence>
<gene>
    <name evidence="3" type="ORF">GCM10009039_02660</name>
</gene>
<keyword evidence="4" id="KW-1185">Reference proteome</keyword>
<dbReference type="InterPro" id="IPR013096">
    <property type="entry name" value="Cupin_2"/>
</dbReference>
<accession>A0A830FFF0</accession>
<comment type="caution">
    <text evidence="3">The sequence shown here is derived from an EMBL/GenBank/DDBJ whole genome shotgun (WGS) entry which is preliminary data.</text>
</comment>
<proteinExistence type="predicted"/>
<dbReference type="AlphaFoldDB" id="A0A830FFF0"/>
<evidence type="ECO:0000259" key="2">
    <source>
        <dbReference type="Pfam" id="PF07883"/>
    </source>
</evidence>
<evidence type="ECO:0000256" key="1">
    <source>
        <dbReference type="SAM" id="MobiDB-lite"/>
    </source>
</evidence>
<dbReference type="InterPro" id="IPR014710">
    <property type="entry name" value="RmlC-like_jellyroll"/>
</dbReference>
<reference evidence="3" key="2">
    <citation type="submission" date="2020-09" db="EMBL/GenBank/DDBJ databases">
        <authorList>
            <person name="Sun Q."/>
            <person name="Ohkuma M."/>
        </authorList>
    </citation>
    <scope>NUCLEOTIDE SEQUENCE</scope>
    <source>
        <strain evidence="3">JCM 19596</strain>
    </source>
</reference>
<evidence type="ECO:0000313" key="4">
    <source>
        <dbReference type="Proteomes" id="UP000607197"/>
    </source>
</evidence>